<dbReference type="Proteomes" id="UP000273405">
    <property type="component" value="Unassembled WGS sequence"/>
</dbReference>
<sequence>MTVSLSGGRGGIGLFVMGQWHLLMKVFEVCLFVRETWVLLREFASSWARQLLRSDFEGCRARSSLIHQ</sequence>
<protein>
    <submittedName>
        <fullName evidence="1">Uncharacterized protein</fullName>
    </submittedName>
</protein>
<organism evidence="1 2">
    <name type="scientific">Corallococcus sicarius</name>
    <dbReference type="NCBI Taxonomy" id="2316726"/>
    <lineage>
        <taxon>Bacteria</taxon>
        <taxon>Pseudomonadati</taxon>
        <taxon>Myxococcota</taxon>
        <taxon>Myxococcia</taxon>
        <taxon>Myxococcales</taxon>
        <taxon>Cystobacterineae</taxon>
        <taxon>Myxococcaceae</taxon>
        <taxon>Corallococcus</taxon>
    </lineage>
</organism>
<dbReference type="EMBL" id="RAWG01000314">
    <property type="protein sequence ID" value="RKH35801.1"/>
    <property type="molecule type" value="Genomic_DNA"/>
</dbReference>
<gene>
    <name evidence="1" type="ORF">D7X12_33595</name>
</gene>
<evidence type="ECO:0000313" key="1">
    <source>
        <dbReference type="EMBL" id="RKH35801.1"/>
    </source>
</evidence>
<evidence type="ECO:0000313" key="2">
    <source>
        <dbReference type="Proteomes" id="UP000273405"/>
    </source>
</evidence>
<comment type="caution">
    <text evidence="1">The sequence shown here is derived from an EMBL/GenBank/DDBJ whole genome shotgun (WGS) entry which is preliminary data.</text>
</comment>
<reference evidence="2" key="1">
    <citation type="submission" date="2018-09" db="EMBL/GenBank/DDBJ databases">
        <authorList>
            <person name="Livingstone P.G."/>
            <person name="Whitworth D.E."/>
        </authorList>
    </citation>
    <scope>NUCLEOTIDE SEQUENCE [LARGE SCALE GENOMIC DNA]</scope>
    <source>
        <strain evidence="2">CA040B</strain>
    </source>
</reference>
<keyword evidence="2" id="KW-1185">Reference proteome</keyword>
<name>A0A3A8N0W5_9BACT</name>
<accession>A0A3A8N0W5</accession>
<dbReference type="AlphaFoldDB" id="A0A3A8N0W5"/>
<proteinExistence type="predicted"/>